<sequence>MGCGPSNSAVAAVSADDDGASSGTKNAYPPSEAFEIPLDDENPDSLIKKHPPLRLKRLEEHTTTPPSIEDLEGKLATAEIRRQQFLASRAQKTTTIDKPDNDENGDVNAIEEEDEAEKCDTKAETVEASESKEEEVDQKEEVGGEEESSKCDAQEDVQKES</sequence>
<feature type="compositionally biased region" description="Basic and acidic residues" evidence="1">
    <location>
        <begin position="139"/>
        <end position="161"/>
    </location>
</feature>
<accession>A0A6I8TNJ9</accession>
<name>A0A6I8TNJ9_AEDAE</name>
<feature type="compositionally biased region" description="Acidic residues" evidence="1">
    <location>
        <begin position="102"/>
        <end position="117"/>
    </location>
</feature>
<dbReference type="EnsemblMetazoa" id="AAEL013388-RC">
    <property type="protein sequence ID" value="AAEL013388-PC"/>
    <property type="gene ID" value="AAEL013388"/>
</dbReference>
<dbReference type="OrthoDB" id="6344011at2759"/>
<feature type="region of interest" description="Disordered" evidence="1">
    <location>
        <begin position="86"/>
        <end position="161"/>
    </location>
</feature>
<evidence type="ECO:0000313" key="3">
    <source>
        <dbReference type="Proteomes" id="UP000008820"/>
    </source>
</evidence>
<gene>
    <name evidence="2" type="primary">5577806</name>
</gene>
<reference evidence="2" key="2">
    <citation type="submission" date="2020-05" db="UniProtKB">
        <authorList>
            <consortium name="EnsemblMetazoa"/>
        </authorList>
    </citation>
    <scope>IDENTIFICATION</scope>
    <source>
        <strain evidence="2">LVP_AGWG</strain>
    </source>
</reference>
<dbReference type="InParanoid" id="A0A6I8TNJ9"/>
<organism evidence="2 3">
    <name type="scientific">Aedes aegypti</name>
    <name type="common">Yellowfever mosquito</name>
    <name type="synonym">Culex aegypti</name>
    <dbReference type="NCBI Taxonomy" id="7159"/>
    <lineage>
        <taxon>Eukaryota</taxon>
        <taxon>Metazoa</taxon>
        <taxon>Ecdysozoa</taxon>
        <taxon>Arthropoda</taxon>
        <taxon>Hexapoda</taxon>
        <taxon>Insecta</taxon>
        <taxon>Pterygota</taxon>
        <taxon>Neoptera</taxon>
        <taxon>Endopterygota</taxon>
        <taxon>Diptera</taxon>
        <taxon>Nematocera</taxon>
        <taxon>Culicoidea</taxon>
        <taxon>Culicidae</taxon>
        <taxon>Culicinae</taxon>
        <taxon>Aedini</taxon>
        <taxon>Aedes</taxon>
        <taxon>Stegomyia</taxon>
    </lineage>
</organism>
<evidence type="ECO:0000256" key="1">
    <source>
        <dbReference type="SAM" id="MobiDB-lite"/>
    </source>
</evidence>
<dbReference type="AlphaFoldDB" id="A0A6I8TNJ9"/>
<protein>
    <submittedName>
        <fullName evidence="2">Uncharacterized protein</fullName>
    </submittedName>
</protein>
<proteinExistence type="predicted"/>
<reference evidence="2 3" key="1">
    <citation type="submission" date="2017-06" db="EMBL/GenBank/DDBJ databases">
        <title>Aedes aegypti genome working group (AGWG) sequencing and assembly.</title>
        <authorList>
            <consortium name="Aedes aegypti Genome Working Group (AGWG)"/>
            <person name="Matthews B.J."/>
        </authorList>
    </citation>
    <scope>NUCLEOTIDE SEQUENCE [LARGE SCALE GENOMIC DNA]</scope>
    <source>
        <strain evidence="2 3">LVP_AGWG</strain>
    </source>
</reference>
<feature type="compositionally biased region" description="Basic and acidic residues" evidence="1">
    <location>
        <begin position="118"/>
        <end position="131"/>
    </location>
</feature>
<keyword evidence="3" id="KW-1185">Reference proteome</keyword>
<evidence type="ECO:0000313" key="2">
    <source>
        <dbReference type="EnsemblMetazoa" id="AAEL013388-PC"/>
    </source>
</evidence>
<dbReference type="Proteomes" id="UP000008820">
    <property type="component" value="Chromosome 3"/>
</dbReference>
<feature type="region of interest" description="Disordered" evidence="1">
    <location>
        <begin position="1"/>
        <end position="71"/>
    </location>
</feature>